<accession>A0ABP2JWJ9</accession>
<dbReference type="EMBL" id="ADXF01001272">
    <property type="protein sequence ID" value="EFR86351.1"/>
    <property type="molecule type" value="Genomic_DNA"/>
</dbReference>
<feature type="non-terminal residue" evidence="1">
    <location>
        <position position="39"/>
    </location>
</feature>
<evidence type="ECO:0000313" key="2">
    <source>
        <dbReference type="Proteomes" id="UP000003412"/>
    </source>
</evidence>
<comment type="caution">
    <text evidence="1">The sequence shown here is derived from an EMBL/GenBank/DDBJ whole genome shotgun (WGS) entry which is preliminary data.</text>
</comment>
<protein>
    <submittedName>
        <fullName evidence="1">Uncharacterized protein</fullName>
    </submittedName>
</protein>
<evidence type="ECO:0000313" key="1">
    <source>
        <dbReference type="EMBL" id="EFR86351.1"/>
    </source>
</evidence>
<proteinExistence type="predicted"/>
<sequence>MDYYALTVSVSLAISNLISDFLLASKVPFLFSNPIIDFQ</sequence>
<name>A0ABP2JWJ9_9LIST</name>
<dbReference type="Proteomes" id="UP000003412">
    <property type="component" value="Chromosome"/>
</dbReference>
<gene>
    <name evidence="1" type="ORF">NT05LM_3419</name>
</gene>
<reference evidence="1 2" key="1">
    <citation type="journal article" date="2010" name="Microbiol. Resour. Announc.">
        <title>Comparative genomics of the bacterial genus Listeria: Genome evolution is characterized by limited gene acquisition and limited gene loss.</title>
        <authorList>
            <person name="den Bakker H.C."/>
            <person name="Cummings C.A."/>
            <person name="Ferreira V."/>
            <person name="Vatta P."/>
            <person name="Orsi R.H."/>
            <person name="Degoricija L."/>
            <person name="Barker M."/>
            <person name="Petrauskene O."/>
            <person name="Furtado M.R."/>
            <person name="Wiedmann M."/>
        </authorList>
    </citation>
    <scope>NUCLEOTIDE SEQUENCE [LARGE SCALE GENOMIC DNA]</scope>
    <source>
        <strain evidence="1 2">FSL S4-120</strain>
    </source>
</reference>
<keyword evidence="2" id="KW-1185">Reference proteome</keyword>
<organism evidence="1 2">
    <name type="scientific">Listeria marthii FSL S4-120</name>
    <dbReference type="NCBI Taxonomy" id="702457"/>
    <lineage>
        <taxon>Bacteria</taxon>
        <taxon>Bacillati</taxon>
        <taxon>Bacillota</taxon>
        <taxon>Bacilli</taxon>
        <taxon>Bacillales</taxon>
        <taxon>Listeriaceae</taxon>
        <taxon>Listeria</taxon>
    </lineage>
</organism>